<dbReference type="GO" id="GO:0046872">
    <property type="term" value="F:metal ion binding"/>
    <property type="evidence" value="ECO:0007669"/>
    <property type="project" value="UniProtKB-KW"/>
</dbReference>
<feature type="transmembrane region" description="Helical" evidence="6">
    <location>
        <begin position="109"/>
        <end position="132"/>
    </location>
</feature>
<evidence type="ECO:0000256" key="4">
    <source>
        <dbReference type="ARBA" id="ARBA00023136"/>
    </source>
</evidence>
<keyword evidence="2 6" id="KW-0812">Transmembrane</keyword>
<dbReference type="PANTHER" id="PTHR20855">
    <property type="entry name" value="ADIPOR/PROGESTIN RECEPTOR-RELATED"/>
    <property type="match status" value="1"/>
</dbReference>
<dbReference type="RefSeq" id="WP_126541088.1">
    <property type="nucleotide sequence ID" value="NZ_BSPM01000004.1"/>
</dbReference>
<dbReference type="InterPro" id="IPR004254">
    <property type="entry name" value="AdipoR/HlyIII-related"/>
</dbReference>
<dbReference type="Pfam" id="PF03006">
    <property type="entry name" value="HlyIII"/>
    <property type="match status" value="1"/>
</dbReference>
<dbReference type="Proteomes" id="UP000294547">
    <property type="component" value="Unassembled WGS sequence"/>
</dbReference>
<organism evidence="7 8">
    <name type="scientific">Oharaeibacter diazotrophicus</name>
    <dbReference type="NCBI Taxonomy" id="1920512"/>
    <lineage>
        <taxon>Bacteria</taxon>
        <taxon>Pseudomonadati</taxon>
        <taxon>Pseudomonadota</taxon>
        <taxon>Alphaproteobacteria</taxon>
        <taxon>Hyphomicrobiales</taxon>
        <taxon>Pleomorphomonadaceae</taxon>
        <taxon>Oharaeibacter</taxon>
    </lineage>
</organism>
<evidence type="ECO:0000313" key="7">
    <source>
        <dbReference type="EMBL" id="TDP85226.1"/>
    </source>
</evidence>
<comment type="caution">
    <text evidence="7">The sequence shown here is derived from an EMBL/GenBank/DDBJ whole genome shotgun (WGS) entry which is preliminary data.</text>
</comment>
<dbReference type="OrthoDB" id="9813689at2"/>
<accession>A0A4R6RHS3</accession>
<keyword evidence="5" id="KW-0862">Zinc</keyword>
<feature type="transmembrane region" description="Helical" evidence="6">
    <location>
        <begin position="50"/>
        <end position="73"/>
    </location>
</feature>
<proteinExistence type="predicted"/>
<evidence type="ECO:0000256" key="3">
    <source>
        <dbReference type="ARBA" id="ARBA00022989"/>
    </source>
</evidence>
<dbReference type="PANTHER" id="PTHR20855:SF3">
    <property type="entry name" value="LD03007P"/>
    <property type="match status" value="1"/>
</dbReference>
<evidence type="ECO:0000256" key="2">
    <source>
        <dbReference type="ARBA" id="ARBA00022692"/>
    </source>
</evidence>
<gene>
    <name evidence="7" type="ORF">EDD54_2074</name>
</gene>
<feature type="transmembrane region" description="Helical" evidence="6">
    <location>
        <begin position="139"/>
        <end position="155"/>
    </location>
</feature>
<evidence type="ECO:0000313" key="8">
    <source>
        <dbReference type="Proteomes" id="UP000294547"/>
    </source>
</evidence>
<sequence>MNGFAELVRIYDRHETIADAIVHAVGLALAVVGVVALLVATASTEHRADVVVAVVYGLGLVGALTASLVYNMWPRGPVKWVLRRVDHSAIFVLIAATYTPFLARLPESPFAIGLFAGVWATAIAGVVLKCAFPGRFERLAILVYLALGWSGVAAWPELETALGAGTLPLVLAGGLVYSAGVIFHVWDRLRFQNAIWHGFVVAGAGLHYAAVFNCLVLTQGA</sequence>
<feature type="transmembrane region" description="Helical" evidence="6">
    <location>
        <begin position="195"/>
        <end position="218"/>
    </location>
</feature>
<reference evidence="7 8" key="1">
    <citation type="submission" date="2019-03" db="EMBL/GenBank/DDBJ databases">
        <title>Genomic Encyclopedia of Type Strains, Phase IV (KMG-IV): sequencing the most valuable type-strain genomes for metagenomic binning, comparative biology and taxonomic classification.</title>
        <authorList>
            <person name="Goeker M."/>
        </authorList>
    </citation>
    <scope>NUCLEOTIDE SEQUENCE [LARGE SCALE GENOMIC DNA]</scope>
    <source>
        <strain evidence="7 8">DSM 102969</strain>
    </source>
</reference>
<dbReference type="GO" id="GO:0016020">
    <property type="term" value="C:membrane"/>
    <property type="evidence" value="ECO:0007669"/>
    <property type="project" value="UniProtKB-SubCell"/>
</dbReference>
<evidence type="ECO:0000256" key="1">
    <source>
        <dbReference type="ARBA" id="ARBA00004141"/>
    </source>
</evidence>
<comment type="subcellular location">
    <subcellularLocation>
        <location evidence="1">Membrane</location>
        <topology evidence="1">Multi-pass membrane protein</topology>
    </subcellularLocation>
</comment>
<keyword evidence="8" id="KW-1185">Reference proteome</keyword>
<feature type="binding site" evidence="5">
    <location>
        <position position="197"/>
    </location>
    <ligand>
        <name>Zn(2+)</name>
        <dbReference type="ChEBI" id="CHEBI:29105"/>
    </ligand>
</feature>
<evidence type="ECO:0000256" key="5">
    <source>
        <dbReference type="PIRSR" id="PIRSR604254-1"/>
    </source>
</evidence>
<feature type="transmembrane region" description="Helical" evidence="6">
    <location>
        <begin position="85"/>
        <end position="103"/>
    </location>
</feature>
<keyword evidence="4 6" id="KW-0472">Membrane</keyword>
<keyword evidence="3 6" id="KW-1133">Transmembrane helix</keyword>
<protein>
    <submittedName>
        <fullName evidence="7">Hemolysin III</fullName>
    </submittedName>
</protein>
<keyword evidence="5" id="KW-0479">Metal-binding</keyword>
<feature type="transmembrane region" description="Helical" evidence="6">
    <location>
        <begin position="161"/>
        <end position="183"/>
    </location>
</feature>
<dbReference type="AlphaFoldDB" id="A0A4R6RHS3"/>
<name>A0A4R6RHS3_9HYPH</name>
<evidence type="ECO:0000256" key="6">
    <source>
        <dbReference type="SAM" id="Phobius"/>
    </source>
</evidence>
<dbReference type="EMBL" id="SNXY01000007">
    <property type="protein sequence ID" value="TDP85226.1"/>
    <property type="molecule type" value="Genomic_DNA"/>
</dbReference>
<feature type="transmembrane region" description="Helical" evidence="6">
    <location>
        <begin position="21"/>
        <end position="44"/>
    </location>
</feature>